<gene>
    <name evidence="1" type="ORF">Cyrtocomes_00676</name>
</gene>
<sequence length="35" mass="3751">MENKIEIVELGSVDALVMGGGEIVWKVGFFLGLEA</sequence>
<comment type="caution">
    <text evidence="1">The sequence shown here is derived from an EMBL/GenBank/DDBJ whole genome shotgun (WGS) entry which is preliminary data.</text>
</comment>
<dbReference type="Proteomes" id="UP001293791">
    <property type="component" value="Unassembled WGS sequence"/>
</dbReference>
<reference evidence="1 2" key="1">
    <citation type="submission" date="2023-02" db="EMBL/GenBank/DDBJ databases">
        <title>Host association and intracellularity evolved multiple times independently in the Rickettsiales.</title>
        <authorList>
            <person name="Castelli M."/>
            <person name="Nardi T."/>
            <person name="Gammuto L."/>
            <person name="Bellinzona G."/>
            <person name="Sabaneyeva E."/>
            <person name="Potekhin A."/>
            <person name="Serra V."/>
            <person name="Petroni G."/>
            <person name="Sassera D."/>
        </authorList>
    </citation>
    <scope>NUCLEOTIDE SEQUENCE [LARGE SCALE GENOMIC DNA]</scope>
    <source>
        <strain evidence="1 2">BOD18</strain>
    </source>
</reference>
<protein>
    <submittedName>
        <fullName evidence="1">Uncharacterized protein</fullName>
    </submittedName>
</protein>
<dbReference type="EMBL" id="JARGYT010000035">
    <property type="protein sequence ID" value="MDZ5762297.1"/>
    <property type="molecule type" value="Genomic_DNA"/>
</dbReference>
<accession>A0ABU5L847</accession>
<evidence type="ECO:0000313" key="2">
    <source>
        <dbReference type="Proteomes" id="UP001293791"/>
    </source>
</evidence>
<name>A0ABU5L847_9RICK</name>
<organism evidence="1 2">
    <name type="scientific">Candidatus Cyrtobacter comes</name>
    <dbReference type="NCBI Taxonomy" id="675776"/>
    <lineage>
        <taxon>Bacteria</taxon>
        <taxon>Pseudomonadati</taxon>
        <taxon>Pseudomonadota</taxon>
        <taxon>Alphaproteobacteria</taxon>
        <taxon>Rickettsiales</taxon>
        <taxon>Candidatus Midichloriaceae</taxon>
        <taxon>Candidatus Cyrtobacter</taxon>
    </lineage>
</organism>
<evidence type="ECO:0000313" key="1">
    <source>
        <dbReference type="EMBL" id="MDZ5762297.1"/>
    </source>
</evidence>
<keyword evidence="2" id="KW-1185">Reference proteome</keyword>
<proteinExistence type="predicted"/>